<accession>A0ABP6YAZ5</accession>
<proteinExistence type="predicted"/>
<organism evidence="2 3">
    <name type="scientific">Microlunatus spumicola</name>
    <dbReference type="NCBI Taxonomy" id="81499"/>
    <lineage>
        <taxon>Bacteria</taxon>
        <taxon>Bacillati</taxon>
        <taxon>Actinomycetota</taxon>
        <taxon>Actinomycetes</taxon>
        <taxon>Propionibacteriales</taxon>
        <taxon>Propionibacteriaceae</taxon>
        <taxon>Microlunatus</taxon>
    </lineage>
</organism>
<dbReference type="Gene3D" id="3.40.630.30">
    <property type="match status" value="1"/>
</dbReference>
<evidence type="ECO:0000313" key="3">
    <source>
        <dbReference type="Proteomes" id="UP001500767"/>
    </source>
</evidence>
<dbReference type="EMBL" id="BAAAYR010000007">
    <property type="protein sequence ID" value="GAA3579388.1"/>
    <property type="molecule type" value="Genomic_DNA"/>
</dbReference>
<gene>
    <name evidence="2" type="ORF">GCM10022197_41080</name>
</gene>
<dbReference type="PIRSF" id="PIRSF021603">
    <property type="entry name" value="UCP21603_acetyltransf"/>
    <property type="match status" value="1"/>
</dbReference>
<evidence type="ECO:0000259" key="1">
    <source>
        <dbReference type="PROSITE" id="PS51186"/>
    </source>
</evidence>
<dbReference type="InterPro" id="IPR016181">
    <property type="entry name" value="Acyl_CoA_acyltransferase"/>
</dbReference>
<dbReference type="PROSITE" id="PS51186">
    <property type="entry name" value="GNAT"/>
    <property type="match status" value="1"/>
</dbReference>
<dbReference type="InterPro" id="IPR016794">
    <property type="entry name" value="UCP21603_acetyltransf"/>
</dbReference>
<dbReference type="InterPro" id="IPR025289">
    <property type="entry name" value="DUF4081"/>
</dbReference>
<sequence length="293" mass="31828">MTSTRTREGNGVRDRGSVRVLGREDVPDAVRVLSARPVENVFVAARVRAAGLDPATLGCQVWGYERDGALAALCHAGSNLVPVNADDEALAAWTEYAGRQRMCASIIGPAETATRFWKMLGDRWGPSWSEVRDVRPHQPVMTIVGEPLVAPDPRVRRVTLEHWDAYTDAAIKMYTEEIGVSPVSGNSAGYRFYVRQLISSGRAFAMFGDDGRVLFKADLGSVSGSVCQVQGVWLDPALRGRGLAPAAMAAVVTLARTVVPTVSLYVNDYNHAARATYDRVGFTQVGEFATIHY</sequence>
<dbReference type="Pfam" id="PF13312">
    <property type="entry name" value="DUF4081"/>
    <property type="match status" value="1"/>
</dbReference>
<name>A0ABP6YAZ5_9ACTN</name>
<keyword evidence="3" id="KW-1185">Reference proteome</keyword>
<feature type="domain" description="N-acetyltransferase" evidence="1">
    <location>
        <begin position="153"/>
        <end position="293"/>
    </location>
</feature>
<dbReference type="InterPro" id="IPR000182">
    <property type="entry name" value="GNAT_dom"/>
</dbReference>
<reference evidence="3" key="1">
    <citation type="journal article" date="2019" name="Int. J. Syst. Evol. Microbiol.">
        <title>The Global Catalogue of Microorganisms (GCM) 10K type strain sequencing project: providing services to taxonomists for standard genome sequencing and annotation.</title>
        <authorList>
            <consortium name="The Broad Institute Genomics Platform"/>
            <consortium name="The Broad Institute Genome Sequencing Center for Infectious Disease"/>
            <person name="Wu L."/>
            <person name="Ma J."/>
        </authorList>
    </citation>
    <scope>NUCLEOTIDE SEQUENCE [LARGE SCALE GENOMIC DNA]</scope>
    <source>
        <strain evidence="3">JCM 16540</strain>
    </source>
</reference>
<dbReference type="Proteomes" id="UP001500767">
    <property type="component" value="Unassembled WGS sequence"/>
</dbReference>
<protein>
    <submittedName>
        <fullName evidence="2">GNAT family N-acetyltransferase</fullName>
    </submittedName>
</protein>
<dbReference type="SUPFAM" id="SSF55729">
    <property type="entry name" value="Acyl-CoA N-acyltransferases (Nat)"/>
    <property type="match status" value="1"/>
</dbReference>
<comment type="caution">
    <text evidence="2">The sequence shown here is derived from an EMBL/GenBank/DDBJ whole genome shotgun (WGS) entry which is preliminary data.</text>
</comment>
<evidence type="ECO:0000313" key="2">
    <source>
        <dbReference type="EMBL" id="GAA3579388.1"/>
    </source>
</evidence>
<dbReference type="Pfam" id="PF00583">
    <property type="entry name" value="Acetyltransf_1"/>
    <property type="match status" value="1"/>
</dbReference>